<keyword evidence="1" id="KW-0812">Transmembrane</keyword>
<dbReference type="AlphaFoldDB" id="A0AA36Y6K1"/>
<protein>
    <recommendedName>
        <fullName evidence="4">Membrane fusion protein</fullName>
    </recommendedName>
</protein>
<dbReference type="RefSeq" id="WP_009532148.1">
    <property type="nucleotide sequence ID" value="NZ_JH590861.1"/>
</dbReference>
<feature type="transmembrane region" description="Helical" evidence="1">
    <location>
        <begin position="21"/>
        <end position="40"/>
    </location>
</feature>
<accession>A0AA36Y6K1</accession>
<sequence>MANQKKADNEQKANSVLRPEYILLIAAVVYLLYTICTPVMRKRPRVTTVEPGEIVSNHYYTGIILRDEQIETAPRGGYPIYYLQEGKRAAVGNRIYALSATDVTPQLAGNLGGNAPLGADNIHEIKNRLSAYRKSYDRDQYAQNYTAENSIQSLLSSYASLSLLGNLDEEMKKQGIELTDVTSPLSGVVSFRLDNYSTVTEDNITAALFDQDTTSAAADSKKTFVNAGDPVYRIVPSEEWKVVFPLDKKESRENTKSLRVSFMGSNISLSGDYHEITGKDEDANQRYGVLTFQRYMIQFLEDRFVKFRIVEGRKDGLKIQKTALTKKTYYAIPLLYLTRGGANNGNVVHRLQMENGEEQAVDVPVTVVHRDDTYFYVSMDENASLKKGDWLINDARDQKVQVGDTGELPGVYSVTGGIAVFRKVEIIEENDEYAIVHRGISGSINPYDRILLNGSEGREGEMVY</sequence>
<reference evidence="2 3" key="1">
    <citation type="submission" date="2011-10" db="EMBL/GenBank/DDBJ databases">
        <title>The Genome Sequence of Lachnospiraceae bacterium ACC2.</title>
        <authorList>
            <consortium name="The Broad Institute Genome Sequencing Platform"/>
            <person name="Earl A."/>
            <person name="Ward D."/>
            <person name="Feldgarden M."/>
            <person name="Gevers D."/>
            <person name="Sizova M."/>
            <person name="Hazen A."/>
            <person name="Epstein S."/>
            <person name="Young S.K."/>
            <person name="Zeng Q."/>
            <person name="Gargeya S."/>
            <person name="Fitzgerald M."/>
            <person name="Haas B."/>
            <person name="Abouelleil A."/>
            <person name="Alvarado L."/>
            <person name="Arachchi H.M."/>
            <person name="Berlin A."/>
            <person name="Brown A."/>
            <person name="Chapman S.B."/>
            <person name="Chen Z."/>
            <person name="Dunbar C."/>
            <person name="Freedman E."/>
            <person name="Gearin G."/>
            <person name="Goldberg J."/>
            <person name="Griggs A."/>
            <person name="Gujja S."/>
            <person name="Heiman D."/>
            <person name="Howarth C."/>
            <person name="Larson L."/>
            <person name="Lui A."/>
            <person name="MacDonald P.J.P."/>
            <person name="Montmayeur A."/>
            <person name="Murphy C."/>
            <person name="Neiman D."/>
            <person name="Pearson M."/>
            <person name="Priest M."/>
            <person name="Roberts A."/>
            <person name="Saif S."/>
            <person name="Shea T."/>
            <person name="Shenoy N."/>
            <person name="Sisk P."/>
            <person name="Stolte C."/>
            <person name="Sykes S."/>
            <person name="Wortman J."/>
            <person name="Nusbaum C."/>
            <person name="Birren B."/>
        </authorList>
    </citation>
    <scope>NUCLEOTIDE SEQUENCE [LARGE SCALE GENOMIC DNA]</scope>
    <source>
        <strain evidence="2 3">ACC2</strain>
    </source>
</reference>
<keyword evidence="1" id="KW-0472">Membrane</keyword>
<evidence type="ECO:0008006" key="4">
    <source>
        <dbReference type="Google" id="ProtNLM"/>
    </source>
</evidence>
<gene>
    <name evidence="2" type="ORF">HMPREF9623_00313</name>
</gene>
<evidence type="ECO:0000313" key="3">
    <source>
        <dbReference type="Proteomes" id="UP000018466"/>
    </source>
</evidence>
<name>A0AA36Y6K1_9FIRM</name>
<proteinExistence type="predicted"/>
<comment type="caution">
    <text evidence="2">The sequence shown here is derived from an EMBL/GenBank/DDBJ whole genome shotgun (WGS) entry which is preliminary data.</text>
</comment>
<keyword evidence="1" id="KW-1133">Transmembrane helix</keyword>
<evidence type="ECO:0000256" key="1">
    <source>
        <dbReference type="SAM" id="Phobius"/>
    </source>
</evidence>
<organism evidence="2 3">
    <name type="scientific">Stomatobaculum longum</name>
    <dbReference type="NCBI Taxonomy" id="796942"/>
    <lineage>
        <taxon>Bacteria</taxon>
        <taxon>Bacillati</taxon>
        <taxon>Bacillota</taxon>
        <taxon>Clostridia</taxon>
        <taxon>Lachnospirales</taxon>
        <taxon>Lachnospiraceae</taxon>
        <taxon>Stomatobaculum</taxon>
    </lineage>
</organism>
<dbReference type="GeneID" id="86940106"/>
<evidence type="ECO:0000313" key="2">
    <source>
        <dbReference type="EMBL" id="EHO18129.1"/>
    </source>
</evidence>
<keyword evidence="3" id="KW-1185">Reference proteome</keyword>
<dbReference type="Proteomes" id="UP000018466">
    <property type="component" value="Unassembled WGS sequence"/>
</dbReference>
<dbReference type="EMBL" id="AGEL01000003">
    <property type="protein sequence ID" value="EHO18129.1"/>
    <property type="molecule type" value="Genomic_DNA"/>
</dbReference>